<dbReference type="EMBL" id="JBHUMV010000002">
    <property type="protein sequence ID" value="MFD2753297.1"/>
    <property type="molecule type" value="Genomic_DNA"/>
</dbReference>
<gene>
    <name evidence="1" type="ORF">ACFSW6_04320</name>
</gene>
<name>A0ABW5UI34_9BURK</name>
<keyword evidence="2" id="KW-1185">Reference proteome</keyword>
<organism evidence="1 2">
    <name type="scientific">Comamonas terrae</name>
    <dbReference type="NCBI Taxonomy" id="673548"/>
    <lineage>
        <taxon>Bacteria</taxon>
        <taxon>Pseudomonadati</taxon>
        <taxon>Pseudomonadota</taxon>
        <taxon>Betaproteobacteria</taxon>
        <taxon>Burkholderiales</taxon>
        <taxon>Comamonadaceae</taxon>
        <taxon>Comamonas</taxon>
    </lineage>
</organism>
<comment type="caution">
    <text evidence="1">The sequence shown here is derived from an EMBL/GenBank/DDBJ whole genome shotgun (WGS) entry which is preliminary data.</text>
</comment>
<sequence>MDDIVRQAMAKWPHVPACYGWLGLDARGQWWLRDAQAQACGGFASGRAGARGTLLRHEKLIDFIGRNYDADARGCWYFQNGPQRVFVELEAAPWVWRLRCTEAQLELTAHTGALLAAADVQQAVLDDQGHLYLLLPRGLGLVHSQDMDDAARALERGWLAEPEELPRSVLAERFGYRQSPQALEQATEMLPDR</sequence>
<proteinExistence type="predicted"/>
<protein>
    <submittedName>
        <fullName evidence="1">DUF2946 family protein</fullName>
    </submittedName>
</protein>
<dbReference type="InterPro" id="IPR021332">
    <property type="entry name" value="DUF2944"/>
</dbReference>
<dbReference type="Proteomes" id="UP001597463">
    <property type="component" value="Unassembled WGS sequence"/>
</dbReference>
<dbReference type="Pfam" id="PF11161">
    <property type="entry name" value="DUF2944"/>
    <property type="match status" value="1"/>
</dbReference>
<dbReference type="RefSeq" id="WP_066483855.1">
    <property type="nucleotide sequence ID" value="NZ_BCNT01000028.1"/>
</dbReference>
<accession>A0ABW5UI34</accession>
<evidence type="ECO:0000313" key="2">
    <source>
        <dbReference type="Proteomes" id="UP001597463"/>
    </source>
</evidence>
<reference evidence="2" key="1">
    <citation type="journal article" date="2019" name="Int. J. Syst. Evol. Microbiol.">
        <title>The Global Catalogue of Microorganisms (GCM) 10K type strain sequencing project: providing services to taxonomists for standard genome sequencing and annotation.</title>
        <authorList>
            <consortium name="The Broad Institute Genomics Platform"/>
            <consortium name="The Broad Institute Genome Sequencing Center for Infectious Disease"/>
            <person name="Wu L."/>
            <person name="Ma J."/>
        </authorList>
    </citation>
    <scope>NUCLEOTIDE SEQUENCE [LARGE SCALE GENOMIC DNA]</scope>
    <source>
        <strain evidence="2">TISTR 1906</strain>
    </source>
</reference>
<evidence type="ECO:0000313" key="1">
    <source>
        <dbReference type="EMBL" id="MFD2753297.1"/>
    </source>
</evidence>